<organism evidence="5 6">
    <name type="scientific">Penicillium coprophilum</name>
    <dbReference type="NCBI Taxonomy" id="36646"/>
    <lineage>
        <taxon>Eukaryota</taxon>
        <taxon>Fungi</taxon>
        <taxon>Dikarya</taxon>
        <taxon>Ascomycota</taxon>
        <taxon>Pezizomycotina</taxon>
        <taxon>Eurotiomycetes</taxon>
        <taxon>Eurotiomycetidae</taxon>
        <taxon>Eurotiales</taxon>
        <taxon>Aspergillaceae</taxon>
        <taxon>Penicillium</taxon>
    </lineage>
</organism>
<keyword evidence="3" id="KW-0472">Membrane</keyword>
<keyword evidence="6" id="KW-1185">Reference proteome</keyword>
<dbReference type="STRING" id="36646.A0A1V6US02"/>
<dbReference type="Proteomes" id="UP000191500">
    <property type="component" value="Unassembled WGS sequence"/>
</dbReference>
<dbReference type="PANTHER" id="PTHR24096">
    <property type="entry name" value="LONG-CHAIN-FATTY-ACID--COA LIGASE"/>
    <property type="match status" value="1"/>
</dbReference>
<evidence type="ECO:0000256" key="3">
    <source>
        <dbReference type="SAM" id="Phobius"/>
    </source>
</evidence>
<keyword evidence="3" id="KW-0812">Transmembrane</keyword>
<dbReference type="AlphaFoldDB" id="A0A1V6US02"/>
<dbReference type="PANTHER" id="PTHR24096:SF149">
    <property type="entry name" value="AMP-BINDING DOMAIN-CONTAINING PROTEIN-RELATED"/>
    <property type="match status" value="1"/>
</dbReference>
<protein>
    <recommendedName>
        <fullName evidence="4">AMP-dependent synthetase/ligase domain-containing protein</fullName>
    </recommendedName>
</protein>
<gene>
    <name evidence="5" type="ORF">PENCOP_c005G07892</name>
</gene>
<evidence type="ECO:0000256" key="1">
    <source>
        <dbReference type="ARBA" id="ARBA00006432"/>
    </source>
</evidence>
<comment type="caution">
    <text evidence="5">The sequence shown here is derived from an EMBL/GenBank/DDBJ whole genome shotgun (WGS) entry which is preliminary data.</text>
</comment>
<keyword evidence="3" id="KW-1133">Transmembrane helix</keyword>
<sequence>MSVLPTAKEAAKRVGLGEDRIILLGDQHDPELKVEHFTSIRNTNGVPKRRAAITEPSKTYIFTVYSSGTMGAPKGVLLPHRNIISNVLQLSAGEGGNLAWDGLDKNSDWVLAFVPFYHIYGLLRLLYVILYTEYHLIKMQKFELEKWSAYVQNHRITFSYVVPPVVLHLTKYLIVDKTI</sequence>
<dbReference type="InterPro" id="IPR000873">
    <property type="entry name" value="AMP-dep_synth/lig_dom"/>
</dbReference>
<dbReference type="SUPFAM" id="SSF56801">
    <property type="entry name" value="Acetyl-CoA synthetase-like"/>
    <property type="match status" value="1"/>
</dbReference>
<name>A0A1V6US02_9EURO</name>
<evidence type="ECO:0000313" key="5">
    <source>
        <dbReference type="EMBL" id="OQE41196.1"/>
    </source>
</evidence>
<evidence type="ECO:0000313" key="6">
    <source>
        <dbReference type="Proteomes" id="UP000191500"/>
    </source>
</evidence>
<accession>A0A1V6US02</accession>
<dbReference type="Gene3D" id="3.40.50.980">
    <property type="match status" value="2"/>
</dbReference>
<dbReference type="GO" id="GO:0016405">
    <property type="term" value="F:CoA-ligase activity"/>
    <property type="evidence" value="ECO:0007669"/>
    <property type="project" value="TreeGrafter"/>
</dbReference>
<feature type="transmembrane region" description="Helical" evidence="3">
    <location>
        <begin position="109"/>
        <end position="131"/>
    </location>
</feature>
<reference evidence="6" key="1">
    <citation type="journal article" date="2017" name="Nat. Microbiol.">
        <title>Global analysis of biosynthetic gene clusters reveals vast potential of secondary metabolite production in Penicillium species.</title>
        <authorList>
            <person name="Nielsen J.C."/>
            <person name="Grijseels S."/>
            <person name="Prigent S."/>
            <person name="Ji B."/>
            <person name="Dainat J."/>
            <person name="Nielsen K.F."/>
            <person name="Frisvad J.C."/>
            <person name="Workman M."/>
            <person name="Nielsen J."/>
        </authorList>
    </citation>
    <scope>NUCLEOTIDE SEQUENCE [LARGE SCALE GENOMIC DNA]</scope>
    <source>
        <strain evidence="6">IBT 31321</strain>
    </source>
</reference>
<dbReference type="Pfam" id="PF00501">
    <property type="entry name" value="AMP-binding"/>
    <property type="match status" value="1"/>
</dbReference>
<feature type="domain" description="AMP-dependent synthetase/ligase" evidence="4">
    <location>
        <begin position="40"/>
        <end position="171"/>
    </location>
</feature>
<proteinExistence type="inferred from homology"/>
<evidence type="ECO:0000256" key="2">
    <source>
        <dbReference type="ARBA" id="ARBA00022598"/>
    </source>
</evidence>
<dbReference type="EMBL" id="MDDG01000005">
    <property type="protein sequence ID" value="OQE41196.1"/>
    <property type="molecule type" value="Genomic_DNA"/>
</dbReference>
<comment type="similarity">
    <text evidence="1">Belongs to the ATP-dependent AMP-binding enzyme family.</text>
</comment>
<keyword evidence="2" id="KW-0436">Ligase</keyword>
<evidence type="ECO:0000259" key="4">
    <source>
        <dbReference type="Pfam" id="PF00501"/>
    </source>
</evidence>